<gene>
    <name evidence="2" type="ORF">LY89DRAFT_664837</name>
</gene>
<dbReference type="InParanoid" id="A0A194XN19"/>
<feature type="transmembrane region" description="Helical" evidence="1">
    <location>
        <begin position="327"/>
        <end position="345"/>
    </location>
</feature>
<name>A0A194XN19_MOLSC</name>
<evidence type="ECO:0000256" key="1">
    <source>
        <dbReference type="SAM" id="Phobius"/>
    </source>
</evidence>
<keyword evidence="1" id="KW-1133">Transmembrane helix</keyword>
<dbReference type="Proteomes" id="UP000070700">
    <property type="component" value="Unassembled WGS sequence"/>
</dbReference>
<dbReference type="AlphaFoldDB" id="A0A194XN19"/>
<dbReference type="RefSeq" id="XP_018076015.1">
    <property type="nucleotide sequence ID" value="XM_018212805.1"/>
</dbReference>
<evidence type="ECO:0000313" key="3">
    <source>
        <dbReference type="Proteomes" id="UP000070700"/>
    </source>
</evidence>
<keyword evidence="1" id="KW-0812">Transmembrane</keyword>
<dbReference type="GeneID" id="28822531"/>
<dbReference type="KEGG" id="psco:LY89DRAFT_664837"/>
<dbReference type="PANTHER" id="PTHR35043:SF9">
    <property type="match status" value="1"/>
</dbReference>
<evidence type="ECO:0000313" key="2">
    <source>
        <dbReference type="EMBL" id="KUJ21660.1"/>
    </source>
</evidence>
<keyword evidence="3" id="KW-1185">Reference proteome</keyword>
<accession>A0A194XN19</accession>
<protein>
    <submittedName>
        <fullName evidence="2">Uncharacterized protein</fullName>
    </submittedName>
</protein>
<proteinExistence type="predicted"/>
<reference evidence="2 3" key="1">
    <citation type="submission" date="2015-10" db="EMBL/GenBank/DDBJ databases">
        <title>Full genome of DAOMC 229536 Phialocephala scopiformis, a fungal endophyte of spruce producing the potent anti-insectan compound rugulosin.</title>
        <authorList>
            <consortium name="DOE Joint Genome Institute"/>
            <person name="Walker A.K."/>
            <person name="Frasz S.L."/>
            <person name="Seifert K.A."/>
            <person name="Miller J.D."/>
            <person name="Mondo S.J."/>
            <person name="Labutti K."/>
            <person name="Lipzen A."/>
            <person name="Dockter R."/>
            <person name="Kennedy M."/>
            <person name="Grigoriev I.V."/>
            <person name="Spatafora J.W."/>
        </authorList>
    </citation>
    <scope>NUCLEOTIDE SEQUENCE [LARGE SCALE GENOMIC DNA]</scope>
    <source>
        <strain evidence="2 3">CBS 120377</strain>
    </source>
</reference>
<organism evidence="2 3">
    <name type="scientific">Mollisia scopiformis</name>
    <name type="common">Conifer needle endophyte fungus</name>
    <name type="synonym">Phialocephala scopiformis</name>
    <dbReference type="NCBI Taxonomy" id="149040"/>
    <lineage>
        <taxon>Eukaryota</taxon>
        <taxon>Fungi</taxon>
        <taxon>Dikarya</taxon>
        <taxon>Ascomycota</taxon>
        <taxon>Pezizomycotina</taxon>
        <taxon>Leotiomycetes</taxon>
        <taxon>Helotiales</taxon>
        <taxon>Mollisiaceae</taxon>
        <taxon>Mollisia</taxon>
    </lineage>
</organism>
<dbReference type="EMBL" id="KQ947407">
    <property type="protein sequence ID" value="KUJ21660.1"/>
    <property type="molecule type" value="Genomic_DNA"/>
</dbReference>
<keyword evidence="1" id="KW-0472">Membrane</keyword>
<feature type="transmembrane region" description="Helical" evidence="1">
    <location>
        <begin position="357"/>
        <end position="379"/>
    </location>
</feature>
<dbReference type="PANTHER" id="PTHR35043">
    <property type="entry name" value="TRANSCRIPTION FACTOR DOMAIN-CONTAINING PROTEIN"/>
    <property type="match status" value="1"/>
</dbReference>
<sequence>MGGFCFDTSNAESNFLTGNRTRVTLTKIGVCTLADLAPELLPDISEEQIQDKSKADGLGKALACFQAFWFCTECISRLATGLSITLLELNTFAHALCALLASGFWWSKPHDVNEPVLIQGPAMYAACAAMCMRSRMGAEHPSEISFPGDRHVGRIWEKSLGTIASQDSGLLEALALPRVAKYTKDPPIYSEVSVEGLGDTTIFQGHGKRLGSKLNPSLRLHMGQSLFGFGFRRRMLYSARDKKLQDIGILHIKRPFIDLTSSDILLWRLASQGLRDYPLFHNLPQGQYVGHENTQVHRSFLTEFCIDRALNVPGEEKNFSGDNSRSILYTFLVAGLCYGMLHLSAWHAPFRSHAEAVLWRISAITLAVSGFVPFLFLGANYLPDTKTWDDLAKFITRLEESHLGLSTS</sequence>
<dbReference type="OrthoDB" id="3061561at2759"/>